<organism evidence="1 2">
    <name type="scientific">Solanum tuberosum</name>
    <name type="common">Potato</name>
    <dbReference type="NCBI Taxonomy" id="4113"/>
    <lineage>
        <taxon>Eukaryota</taxon>
        <taxon>Viridiplantae</taxon>
        <taxon>Streptophyta</taxon>
        <taxon>Embryophyta</taxon>
        <taxon>Tracheophyta</taxon>
        <taxon>Spermatophyta</taxon>
        <taxon>Magnoliopsida</taxon>
        <taxon>eudicotyledons</taxon>
        <taxon>Gunneridae</taxon>
        <taxon>Pentapetalae</taxon>
        <taxon>asterids</taxon>
        <taxon>lamiids</taxon>
        <taxon>Solanales</taxon>
        <taxon>Solanaceae</taxon>
        <taxon>Solanoideae</taxon>
        <taxon>Solaneae</taxon>
        <taxon>Solanum</taxon>
    </lineage>
</organism>
<name>M1DVS5_SOLTU</name>
<dbReference type="AlphaFoldDB" id="M1DVS5"/>
<sequence length="134" mass="15381">MALDDKILREAKLKQRYSKMIIKSQKQILGEAYDQEEMDKKVCSWQKELREDKEKKAKSRKKDREAARIAIASMKRTVHFDDALQVEIDFLAIIGSSVALVRIAVMGEVEAYPALLPPLQSEIGFSFRFEVSAF</sequence>
<reference evidence="1" key="2">
    <citation type="submission" date="2015-06" db="UniProtKB">
        <authorList>
            <consortium name="EnsemblPlants"/>
        </authorList>
    </citation>
    <scope>IDENTIFICATION</scope>
    <source>
        <strain evidence="1">DM1-3 516 R44</strain>
    </source>
</reference>
<proteinExistence type="predicted"/>
<dbReference type="OMA" id="QRYSKMI"/>
<dbReference type="InParanoid" id="M1DVS5"/>
<protein>
    <submittedName>
        <fullName evidence="1">Uncharacterized protein</fullName>
    </submittedName>
</protein>
<dbReference type="Gramene" id="PGSC0003DMT400095198">
    <property type="protein sequence ID" value="PGSC0003DMT400095198"/>
    <property type="gene ID" value="PGSC0003DMG400044769"/>
</dbReference>
<dbReference type="PaxDb" id="4113-PGSC0003DMT400095198"/>
<dbReference type="Proteomes" id="UP000011115">
    <property type="component" value="Unassembled WGS sequence"/>
</dbReference>
<accession>M1DVS5</accession>
<keyword evidence="2" id="KW-1185">Reference proteome</keyword>
<dbReference type="EnsemblPlants" id="PGSC0003DMT400095198">
    <property type="protein sequence ID" value="PGSC0003DMT400095198"/>
    <property type="gene ID" value="PGSC0003DMG400044769"/>
</dbReference>
<evidence type="ECO:0000313" key="1">
    <source>
        <dbReference type="EnsemblPlants" id="PGSC0003DMT400095198"/>
    </source>
</evidence>
<reference evidence="2" key="1">
    <citation type="journal article" date="2011" name="Nature">
        <title>Genome sequence and analysis of the tuber crop potato.</title>
        <authorList>
            <consortium name="The Potato Genome Sequencing Consortium"/>
        </authorList>
    </citation>
    <scope>NUCLEOTIDE SEQUENCE [LARGE SCALE GENOMIC DNA]</scope>
    <source>
        <strain evidence="2">cv. DM1-3 516 R44</strain>
    </source>
</reference>
<dbReference type="HOGENOM" id="CLU_1899877_0_0_1"/>
<evidence type="ECO:0000313" key="2">
    <source>
        <dbReference type="Proteomes" id="UP000011115"/>
    </source>
</evidence>